<keyword evidence="2" id="KW-0012">Acyltransferase</keyword>
<sequence length="175" mass="18469">MPHASTSDSSADSILVSSIASQSDADAFRALNEEWISRLFTLQAEDRAVLGDPSGRIVGPGGDVLMAREPDSGTVIGCVALLAYPDGVFELAKMAVAPAAQGRGIGRLLVAAAIDRTRTLGGARLFLGTNSRLTPALHLYEDAGFVRIARDRLPVADYYARADVLMELDLGRSAP</sequence>
<dbReference type="InterPro" id="IPR050832">
    <property type="entry name" value="Bact_Acetyltransf"/>
</dbReference>
<dbReference type="AlphaFoldDB" id="A0AAU3GNN8"/>
<dbReference type="PROSITE" id="PS51186">
    <property type="entry name" value="GNAT"/>
    <property type="match status" value="1"/>
</dbReference>
<feature type="domain" description="N-acetyltransferase" evidence="3">
    <location>
        <begin position="14"/>
        <end position="171"/>
    </location>
</feature>
<reference evidence="4" key="1">
    <citation type="submission" date="2022-10" db="EMBL/GenBank/DDBJ databases">
        <title>The complete genomes of actinobacterial strains from the NBC collection.</title>
        <authorList>
            <person name="Joergensen T.S."/>
            <person name="Alvarez Arevalo M."/>
            <person name="Sterndorff E.B."/>
            <person name="Faurdal D."/>
            <person name="Vuksanovic O."/>
            <person name="Mourched A.-S."/>
            <person name="Charusanti P."/>
            <person name="Shaw S."/>
            <person name="Blin K."/>
            <person name="Weber T."/>
        </authorList>
    </citation>
    <scope>NUCLEOTIDE SEQUENCE</scope>
    <source>
        <strain evidence="4">NBC_01401</strain>
    </source>
</reference>
<accession>A0AAU3GNN8</accession>
<evidence type="ECO:0000256" key="2">
    <source>
        <dbReference type="ARBA" id="ARBA00023315"/>
    </source>
</evidence>
<dbReference type="GO" id="GO:0016747">
    <property type="term" value="F:acyltransferase activity, transferring groups other than amino-acyl groups"/>
    <property type="evidence" value="ECO:0007669"/>
    <property type="project" value="InterPro"/>
</dbReference>
<dbReference type="Pfam" id="PF00583">
    <property type="entry name" value="Acetyltransf_1"/>
    <property type="match status" value="1"/>
</dbReference>
<gene>
    <name evidence="4" type="ORF">OG626_06970</name>
</gene>
<dbReference type="PANTHER" id="PTHR43877:SF2">
    <property type="entry name" value="AMINOALKYLPHOSPHONATE N-ACETYLTRANSFERASE-RELATED"/>
    <property type="match status" value="1"/>
</dbReference>
<dbReference type="Gene3D" id="3.40.630.30">
    <property type="match status" value="1"/>
</dbReference>
<dbReference type="InterPro" id="IPR016181">
    <property type="entry name" value="Acyl_CoA_acyltransferase"/>
</dbReference>
<keyword evidence="1" id="KW-0808">Transferase</keyword>
<dbReference type="EMBL" id="CP109535">
    <property type="protein sequence ID" value="WTY94659.1"/>
    <property type="molecule type" value="Genomic_DNA"/>
</dbReference>
<proteinExistence type="predicted"/>
<dbReference type="SUPFAM" id="SSF55729">
    <property type="entry name" value="Acyl-CoA N-acyltransferases (Nat)"/>
    <property type="match status" value="1"/>
</dbReference>
<protein>
    <submittedName>
        <fullName evidence="4">GNAT family N-acetyltransferase</fullName>
    </submittedName>
</protein>
<evidence type="ECO:0000256" key="1">
    <source>
        <dbReference type="ARBA" id="ARBA00022679"/>
    </source>
</evidence>
<evidence type="ECO:0000259" key="3">
    <source>
        <dbReference type="PROSITE" id="PS51186"/>
    </source>
</evidence>
<evidence type="ECO:0000313" key="4">
    <source>
        <dbReference type="EMBL" id="WTY94659.1"/>
    </source>
</evidence>
<organism evidence="4">
    <name type="scientific">Streptomyces sp. NBC_01401</name>
    <dbReference type="NCBI Taxonomy" id="2903854"/>
    <lineage>
        <taxon>Bacteria</taxon>
        <taxon>Bacillati</taxon>
        <taxon>Actinomycetota</taxon>
        <taxon>Actinomycetes</taxon>
        <taxon>Kitasatosporales</taxon>
        <taxon>Streptomycetaceae</taxon>
        <taxon>Streptomyces</taxon>
    </lineage>
</organism>
<dbReference type="PANTHER" id="PTHR43877">
    <property type="entry name" value="AMINOALKYLPHOSPHONATE N-ACETYLTRANSFERASE-RELATED-RELATED"/>
    <property type="match status" value="1"/>
</dbReference>
<dbReference type="InterPro" id="IPR000182">
    <property type="entry name" value="GNAT_dom"/>
</dbReference>
<name>A0AAU3GNN8_9ACTN</name>
<dbReference type="CDD" id="cd04301">
    <property type="entry name" value="NAT_SF"/>
    <property type="match status" value="1"/>
</dbReference>